<proteinExistence type="predicted"/>
<evidence type="ECO:0000313" key="3">
    <source>
        <dbReference type="Proteomes" id="UP001281761"/>
    </source>
</evidence>
<feature type="region of interest" description="Disordered" evidence="1">
    <location>
        <begin position="144"/>
        <end position="228"/>
    </location>
</feature>
<gene>
    <name evidence="2" type="ORF">BLNAU_1677</name>
</gene>
<name>A0ABQ9YHB0_9EUKA</name>
<comment type="caution">
    <text evidence="2">The sequence shown here is derived from an EMBL/GenBank/DDBJ whole genome shotgun (WGS) entry which is preliminary data.</text>
</comment>
<evidence type="ECO:0000256" key="1">
    <source>
        <dbReference type="SAM" id="MobiDB-lite"/>
    </source>
</evidence>
<dbReference type="Proteomes" id="UP001281761">
    <property type="component" value="Unassembled WGS sequence"/>
</dbReference>
<organism evidence="2 3">
    <name type="scientific">Blattamonas nauphoetae</name>
    <dbReference type="NCBI Taxonomy" id="2049346"/>
    <lineage>
        <taxon>Eukaryota</taxon>
        <taxon>Metamonada</taxon>
        <taxon>Preaxostyla</taxon>
        <taxon>Oxymonadida</taxon>
        <taxon>Blattamonas</taxon>
    </lineage>
</organism>
<sequence>MSILILTFLIQNIIPDCLPLKRVIHRVTPIPKYIDNLPNLYYKSTVSRVYFHCPPTCRLSQHPGLEDFLMGIGSHYSRLVVVTEANRLDAELFNSDEEVLFTFDLLGLSSDQIVAQLQKCGLSPDLDDHGHIIEELAIPKAFVPPKPAGTIKSTQTKKIDVEKKPKDDAKNLEEEKRENEKEKRMSGEEDGTLEKKTVQEQEERREVHVEEQVLGKEEEQNAEETEEL</sequence>
<reference evidence="2 3" key="1">
    <citation type="journal article" date="2022" name="bioRxiv">
        <title>Genomics of Preaxostyla Flagellates Illuminates Evolutionary Transitions and the Path Towards Mitochondrial Loss.</title>
        <authorList>
            <person name="Novak L.V.F."/>
            <person name="Treitli S.C."/>
            <person name="Pyrih J."/>
            <person name="Halakuc P."/>
            <person name="Pipaliya S.V."/>
            <person name="Vacek V."/>
            <person name="Brzon O."/>
            <person name="Soukal P."/>
            <person name="Eme L."/>
            <person name="Dacks J.B."/>
            <person name="Karnkowska A."/>
            <person name="Elias M."/>
            <person name="Hampl V."/>
        </authorList>
    </citation>
    <scope>NUCLEOTIDE SEQUENCE [LARGE SCALE GENOMIC DNA]</scope>
    <source>
        <strain evidence="2">NAU3</strain>
        <tissue evidence="2">Gut</tissue>
    </source>
</reference>
<dbReference type="EMBL" id="JARBJD010000007">
    <property type="protein sequence ID" value="KAK2963144.1"/>
    <property type="molecule type" value="Genomic_DNA"/>
</dbReference>
<protein>
    <submittedName>
        <fullName evidence="2">Uncharacterized protein</fullName>
    </submittedName>
</protein>
<feature type="compositionally biased region" description="Basic and acidic residues" evidence="1">
    <location>
        <begin position="157"/>
        <end position="219"/>
    </location>
</feature>
<evidence type="ECO:0000313" key="2">
    <source>
        <dbReference type="EMBL" id="KAK2963144.1"/>
    </source>
</evidence>
<keyword evidence="3" id="KW-1185">Reference proteome</keyword>
<accession>A0ABQ9YHB0</accession>